<keyword evidence="8" id="KW-1185">Reference proteome</keyword>
<accession>A0AAN8NC50</accession>
<comment type="subcellular location">
    <subcellularLocation>
        <location evidence="1">Golgi apparatus</location>
    </subcellularLocation>
</comment>
<feature type="coiled-coil region" evidence="4">
    <location>
        <begin position="120"/>
        <end position="214"/>
    </location>
</feature>
<feature type="region of interest" description="Disordered" evidence="5">
    <location>
        <begin position="444"/>
        <end position="484"/>
    </location>
</feature>
<protein>
    <recommendedName>
        <fullName evidence="6">GRIP domain-containing protein</fullName>
    </recommendedName>
</protein>
<dbReference type="GO" id="GO:0007030">
    <property type="term" value="P:Golgi organization"/>
    <property type="evidence" value="ECO:0007669"/>
    <property type="project" value="TreeGrafter"/>
</dbReference>
<evidence type="ECO:0000313" key="8">
    <source>
        <dbReference type="Proteomes" id="UP001313282"/>
    </source>
</evidence>
<sequence length="503" mass="56136">MDDSESGGTIGRKKGKKARKGAARKQAEETTRLQLIPQDENLEVGVEPQGGLNTQPKSPEDEDEEEEGGGGGGGEGGEGAEGTEGAKRSTTLIHSKNEDILTSRSAPSPSVSKDVDGDRVSQLETQLAQALAENAQLDDKYKGLLGRVASIRTTLTDRLNKDAEELQHTKGMVETLEEQNRIVLSEKEAVETILKQTITEKKILTQEVQDLRQRFSVSQQNWSKEREEADIIQRRLTEELQVTRKAGQDWEVLAMEESSVRRALEERATDIEEQYTSQKILLEKESTVKDQQTAKISDLQMALHDIQQTRKEELREIVENTQSQIEALVSEKTSLQEELSAIEARSNRLSEEIQRMSHLETEVKEKTLLIGKLRHQGVILNEHLTKALRMIKRGDPQDNVDRRLVTNLFISFLGLPRGDPKRFEVLQLIANYLKWTDEDRETAGLSRPGGAGYSGSIPSRNAQSPLTLAQLSDSQDGNGSGENLAELWASFLQQQTESRPDPL</sequence>
<keyword evidence="3 4" id="KW-0175">Coiled coil</keyword>
<evidence type="ECO:0000256" key="1">
    <source>
        <dbReference type="ARBA" id="ARBA00004555"/>
    </source>
</evidence>
<feature type="coiled-coil region" evidence="4">
    <location>
        <begin position="296"/>
        <end position="352"/>
    </location>
</feature>
<feature type="compositionally biased region" description="Basic residues" evidence="5">
    <location>
        <begin position="11"/>
        <end position="23"/>
    </location>
</feature>
<dbReference type="Proteomes" id="UP001313282">
    <property type="component" value="Unassembled WGS sequence"/>
</dbReference>
<dbReference type="PANTHER" id="PTHR18921">
    <property type="entry name" value="MYOSIN HEAVY CHAIN - RELATED"/>
    <property type="match status" value="1"/>
</dbReference>
<feature type="region of interest" description="Disordered" evidence="5">
    <location>
        <begin position="1"/>
        <end position="119"/>
    </location>
</feature>
<organism evidence="7 8">
    <name type="scientific">Orbilia javanica</name>
    <dbReference type="NCBI Taxonomy" id="47235"/>
    <lineage>
        <taxon>Eukaryota</taxon>
        <taxon>Fungi</taxon>
        <taxon>Dikarya</taxon>
        <taxon>Ascomycota</taxon>
        <taxon>Pezizomycotina</taxon>
        <taxon>Orbiliomycetes</taxon>
        <taxon>Orbiliales</taxon>
        <taxon>Orbiliaceae</taxon>
        <taxon>Orbilia</taxon>
    </lineage>
</organism>
<reference evidence="7 8" key="1">
    <citation type="submission" date="2019-10" db="EMBL/GenBank/DDBJ databases">
        <authorList>
            <person name="Palmer J.M."/>
        </authorList>
    </citation>
    <scope>NUCLEOTIDE SEQUENCE [LARGE SCALE GENOMIC DNA]</scope>
    <source>
        <strain evidence="7 8">TWF718</strain>
    </source>
</reference>
<feature type="compositionally biased region" description="Gly residues" evidence="5">
    <location>
        <begin position="69"/>
        <end position="82"/>
    </location>
</feature>
<dbReference type="GO" id="GO:0031267">
    <property type="term" value="F:small GTPase binding"/>
    <property type="evidence" value="ECO:0007669"/>
    <property type="project" value="TreeGrafter"/>
</dbReference>
<name>A0AAN8NC50_9PEZI</name>
<dbReference type="PROSITE" id="PS50913">
    <property type="entry name" value="GRIP"/>
    <property type="match status" value="1"/>
</dbReference>
<comment type="caution">
    <text evidence="7">The sequence shown here is derived from an EMBL/GenBank/DDBJ whole genome shotgun (WGS) entry which is preliminary data.</text>
</comment>
<dbReference type="EMBL" id="JAVHNR010000002">
    <property type="protein sequence ID" value="KAK6351690.1"/>
    <property type="molecule type" value="Genomic_DNA"/>
</dbReference>
<evidence type="ECO:0000256" key="4">
    <source>
        <dbReference type="SAM" id="Coils"/>
    </source>
</evidence>
<evidence type="ECO:0000256" key="5">
    <source>
        <dbReference type="SAM" id="MobiDB-lite"/>
    </source>
</evidence>
<evidence type="ECO:0000256" key="2">
    <source>
        <dbReference type="ARBA" id="ARBA00023034"/>
    </source>
</evidence>
<dbReference type="GO" id="GO:0006888">
    <property type="term" value="P:endoplasmic reticulum to Golgi vesicle-mediated transport"/>
    <property type="evidence" value="ECO:0007669"/>
    <property type="project" value="TreeGrafter"/>
</dbReference>
<evidence type="ECO:0000259" key="6">
    <source>
        <dbReference type="PROSITE" id="PS50913"/>
    </source>
</evidence>
<feature type="domain" description="GRIP" evidence="6">
    <location>
        <begin position="395"/>
        <end position="446"/>
    </location>
</feature>
<dbReference type="InterPro" id="IPR019459">
    <property type="entry name" value="GRAB"/>
</dbReference>
<dbReference type="AlphaFoldDB" id="A0AAN8NC50"/>
<dbReference type="Pfam" id="PF10375">
    <property type="entry name" value="GRAB"/>
    <property type="match status" value="1"/>
</dbReference>
<evidence type="ECO:0000313" key="7">
    <source>
        <dbReference type="EMBL" id="KAK6351690.1"/>
    </source>
</evidence>
<feature type="compositionally biased region" description="Polar residues" evidence="5">
    <location>
        <begin position="102"/>
        <end position="111"/>
    </location>
</feature>
<gene>
    <name evidence="7" type="ORF">TWF718_004840</name>
</gene>
<dbReference type="InterPro" id="IPR000237">
    <property type="entry name" value="GRIP_dom"/>
</dbReference>
<feature type="compositionally biased region" description="Polar residues" evidence="5">
    <location>
        <begin position="456"/>
        <end position="477"/>
    </location>
</feature>
<evidence type="ECO:0000256" key="3">
    <source>
        <dbReference type="ARBA" id="ARBA00023054"/>
    </source>
</evidence>
<dbReference type="PANTHER" id="PTHR18921:SF2">
    <property type="entry name" value="THYROID RECEPTOR-INTERACTING PROTEIN 11"/>
    <property type="match status" value="1"/>
</dbReference>
<proteinExistence type="predicted"/>
<keyword evidence="2" id="KW-0333">Golgi apparatus</keyword>
<dbReference type="GO" id="GO:0005794">
    <property type="term" value="C:Golgi apparatus"/>
    <property type="evidence" value="ECO:0007669"/>
    <property type="project" value="UniProtKB-SubCell"/>
</dbReference>